<evidence type="ECO:0000259" key="2">
    <source>
        <dbReference type="Pfam" id="PF00497"/>
    </source>
</evidence>
<evidence type="ECO:0000313" key="3">
    <source>
        <dbReference type="EMBL" id="WLD56637.1"/>
    </source>
</evidence>
<reference evidence="3" key="1">
    <citation type="submission" date="2022-07" db="EMBL/GenBank/DDBJ databases">
        <title>Complete genome sequence of Salinispirillum sp. LH10-3-1 capable of multiple carbohydrate inversion isolated from a soda lake.</title>
        <authorList>
            <person name="Liu J."/>
            <person name="Zhai Y."/>
            <person name="Zhang H."/>
            <person name="Yang H."/>
            <person name="Qu J."/>
            <person name="Li J."/>
        </authorList>
    </citation>
    <scope>NUCLEOTIDE SEQUENCE</scope>
    <source>
        <strain evidence="3">LH 10-3-1</strain>
    </source>
</reference>
<dbReference type="EMBL" id="CP101717">
    <property type="protein sequence ID" value="WLD56637.1"/>
    <property type="molecule type" value="Genomic_DNA"/>
</dbReference>
<dbReference type="PANTHER" id="PTHR38834:SF3">
    <property type="entry name" value="SOLUTE-BINDING PROTEIN FAMILY 3_N-TERMINAL DOMAIN-CONTAINING PROTEIN"/>
    <property type="match status" value="1"/>
</dbReference>
<feature type="chain" id="PRO_5044249222" evidence="1">
    <location>
        <begin position="21"/>
        <end position="239"/>
    </location>
</feature>
<protein>
    <submittedName>
        <fullName evidence="3">Transporter substrate-binding domain-containing protein</fullName>
    </submittedName>
</protein>
<keyword evidence="1" id="KW-0732">Signal</keyword>
<dbReference type="RefSeq" id="WP_304993919.1">
    <property type="nucleotide sequence ID" value="NZ_CP101717.1"/>
</dbReference>
<dbReference type="PANTHER" id="PTHR38834">
    <property type="entry name" value="PERIPLASMIC SUBSTRATE BINDING PROTEIN FAMILY 3"/>
    <property type="match status" value="1"/>
</dbReference>
<proteinExistence type="predicted"/>
<dbReference type="Gene3D" id="3.40.190.10">
    <property type="entry name" value="Periplasmic binding protein-like II"/>
    <property type="match status" value="2"/>
</dbReference>
<organism evidence="3">
    <name type="scientific">Salinispirillum sp. LH 10-3-1</name>
    <dbReference type="NCBI Taxonomy" id="2952525"/>
    <lineage>
        <taxon>Bacteria</taxon>
        <taxon>Pseudomonadati</taxon>
        <taxon>Pseudomonadota</taxon>
        <taxon>Gammaproteobacteria</taxon>
        <taxon>Oceanospirillales</taxon>
        <taxon>Saccharospirillaceae</taxon>
        <taxon>Salinispirillum</taxon>
    </lineage>
</organism>
<name>A0AB38YBV0_9GAMM</name>
<evidence type="ECO:0000256" key="1">
    <source>
        <dbReference type="SAM" id="SignalP"/>
    </source>
</evidence>
<accession>A0AB38YBV0</accession>
<dbReference type="AlphaFoldDB" id="A0AB38YBV0"/>
<gene>
    <name evidence="3" type="ORF">NFC81_07785</name>
</gene>
<feature type="domain" description="Solute-binding protein family 3/N-terminal" evidence="2">
    <location>
        <begin position="28"/>
        <end position="238"/>
    </location>
</feature>
<sequence length="239" mass="26901">MNNWLFILLGSLFIGSGNVAATQLPLVFYTEDYPPFSFMDGDQPSGINTEVLRAVSEELHLEVDFQVVPWARAQVWTQTQTNACFFSAARTTERENIYQWAGPLSTEYITLFSLNPDFPALSTFDDALVYRVGGQTADFYTDWGERQGLNIERTTEISTNLHKLDRDRIDLWLAGSIGGAYIAALEDMTVYPAIRSPEAFTLWLACNAEMETATVQAIDHVLEDYRNNGVIDAIIDGYR</sequence>
<dbReference type="InterPro" id="IPR001638">
    <property type="entry name" value="Solute-binding_3/MltF_N"/>
</dbReference>
<feature type="signal peptide" evidence="1">
    <location>
        <begin position="1"/>
        <end position="20"/>
    </location>
</feature>
<dbReference type="Pfam" id="PF00497">
    <property type="entry name" value="SBP_bac_3"/>
    <property type="match status" value="1"/>
</dbReference>
<dbReference type="SUPFAM" id="SSF53850">
    <property type="entry name" value="Periplasmic binding protein-like II"/>
    <property type="match status" value="1"/>
</dbReference>